<keyword evidence="3" id="KW-1185">Reference proteome</keyword>
<dbReference type="InterPro" id="IPR012312">
    <property type="entry name" value="Hemerythrin-like"/>
</dbReference>
<dbReference type="EMBL" id="LAQJ01000233">
    <property type="protein sequence ID" value="KKO18834.1"/>
    <property type="molecule type" value="Genomic_DNA"/>
</dbReference>
<dbReference type="Gene3D" id="1.20.120.520">
    <property type="entry name" value="nmb1532 protein domain like"/>
    <property type="match status" value="1"/>
</dbReference>
<evidence type="ECO:0000259" key="1">
    <source>
        <dbReference type="Pfam" id="PF01814"/>
    </source>
</evidence>
<proteinExistence type="predicted"/>
<dbReference type="Proteomes" id="UP000034954">
    <property type="component" value="Unassembled WGS sequence"/>
</dbReference>
<dbReference type="Pfam" id="PF01814">
    <property type="entry name" value="Hemerythrin"/>
    <property type="match status" value="1"/>
</dbReference>
<evidence type="ECO:0000313" key="2">
    <source>
        <dbReference type="EMBL" id="KKO18834.1"/>
    </source>
</evidence>
<dbReference type="PROSITE" id="PS51257">
    <property type="entry name" value="PROKAR_LIPOPROTEIN"/>
    <property type="match status" value="1"/>
</dbReference>
<dbReference type="GO" id="GO:0005886">
    <property type="term" value="C:plasma membrane"/>
    <property type="evidence" value="ECO:0007669"/>
    <property type="project" value="TreeGrafter"/>
</dbReference>
<name>A0A0M2UWF1_9BACT</name>
<protein>
    <recommendedName>
        <fullName evidence="1">Hemerythrin-like domain-containing protein</fullName>
    </recommendedName>
</protein>
<evidence type="ECO:0000313" key="3">
    <source>
        <dbReference type="Proteomes" id="UP000034954"/>
    </source>
</evidence>
<dbReference type="AlphaFoldDB" id="A0A0M2UWF1"/>
<sequence length="223" mass="25978">MKRFFAILVVISCAGITACAPPKHRIYQEHAHLENTNPSVTDILHNDLDAVKRMLRLLGKAAYCLDHEKPVSKENFQDMVKIISEFSDKHHQEKEDKVLFPALKVKNEGEKKDFLGRLLMEHVSARDEMRNLTTALNYFDQGKKAKKKIAKIAHSYIKNMDKHIDMEEKLLFPWINKVLTPDEQALFIKKFEALEKEDLESGVHEKYSSMIERLEQELWLCSE</sequence>
<dbReference type="PANTHER" id="PTHR39966:SF1">
    <property type="entry name" value="HEMERYTHRIN-LIKE DOMAIN-CONTAINING PROTEIN"/>
    <property type="match status" value="1"/>
</dbReference>
<reference evidence="2 3" key="1">
    <citation type="journal article" date="2013" name="BMC Microbiol.">
        <title>Identification of the type II cytochrome c maturation pathway in anammox bacteria by comparative genomics.</title>
        <authorList>
            <person name="Ferousi C."/>
            <person name="Speth D.R."/>
            <person name="Reimann J."/>
            <person name="Op den Camp H.J."/>
            <person name="Allen J.W."/>
            <person name="Keltjens J.T."/>
            <person name="Jetten M.S."/>
        </authorList>
    </citation>
    <scope>NUCLEOTIDE SEQUENCE [LARGE SCALE GENOMIC DNA]</scope>
    <source>
        <strain evidence="2">RU1</strain>
    </source>
</reference>
<comment type="caution">
    <text evidence="2">The sequence shown here is derived from an EMBL/GenBank/DDBJ whole genome shotgun (WGS) entry which is preliminary data.</text>
</comment>
<dbReference type="PANTHER" id="PTHR39966">
    <property type="entry name" value="BLL2471 PROTEIN-RELATED"/>
    <property type="match status" value="1"/>
</dbReference>
<accession>A0A0M2UWF1</accession>
<feature type="domain" description="Hemerythrin-like" evidence="1">
    <location>
        <begin position="52"/>
        <end position="175"/>
    </location>
</feature>
<gene>
    <name evidence="2" type="ORF">BROFUL_02495</name>
</gene>
<organism evidence="2 3">
    <name type="scientific">Candidatus Brocadia fulgida</name>
    <dbReference type="NCBI Taxonomy" id="380242"/>
    <lineage>
        <taxon>Bacteria</taxon>
        <taxon>Pseudomonadati</taxon>
        <taxon>Planctomycetota</taxon>
        <taxon>Candidatus Brocadiia</taxon>
        <taxon>Candidatus Brocadiales</taxon>
        <taxon>Candidatus Brocadiaceae</taxon>
        <taxon>Candidatus Brocadia</taxon>
    </lineage>
</organism>